<dbReference type="PANTHER" id="PTHR24112:SF9">
    <property type="entry name" value="PROTEIN PHOSPHATASE 1 REGULATORY SUBUNIT 37"/>
    <property type="match status" value="1"/>
</dbReference>
<evidence type="ECO:0000256" key="2">
    <source>
        <dbReference type="ARBA" id="ARBA00022737"/>
    </source>
</evidence>
<dbReference type="InterPro" id="IPR032675">
    <property type="entry name" value="LRR_dom_sf"/>
</dbReference>
<dbReference type="Pfam" id="PF13516">
    <property type="entry name" value="LRR_6"/>
    <property type="match status" value="1"/>
</dbReference>
<feature type="region of interest" description="Disordered" evidence="4">
    <location>
        <begin position="648"/>
        <end position="677"/>
    </location>
</feature>
<evidence type="ECO:0000313" key="5">
    <source>
        <dbReference type="Proteomes" id="UP000887565"/>
    </source>
</evidence>
<evidence type="ECO:0000256" key="3">
    <source>
        <dbReference type="ARBA" id="ARBA00038315"/>
    </source>
</evidence>
<dbReference type="AlphaFoldDB" id="A0A915KYQ5"/>
<comment type="similarity">
    <text evidence="3">Belongs to the PPP1R37 family.</text>
</comment>
<reference evidence="6" key="1">
    <citation type="submission" date="2022-11" db="UniProtKB">
        <authorList>
            <consortium name="WormBaseParasite"/>
        </authorList>
    </citation>
    <scope>IDENTIFICATION</scope>
</reference>
<sequence length="1028" mass="115994">METITEQKCLTNNSNAELDLRLLEQSIELADDALLGHFVCPSAEKPINAKDVYDEGNETKIDNSKNVVDHYDHDDCPSTSRKFSAENGSVVDSNSTAPRLKNDKCVRFPDDEKLITHKYEPARPLFYFRRLEAEKNDSPNSLNVHEILQAYINACRRCKIPANPKVEKQISGFHLNEHERQEIFCLRGDKVTPEQMDCLEEIFKRVQFVNLDFEYCFLDDDAIVALCDMLEFYESCLRLNLSFNQHITFRGWQAICRMLKKSGCLEQINLRYTSLNERSLPLLCRCLKTTETSLTSLHLENCNLSGRSMLLLACAMKLNTSIRDLHLAENNLSPTDGAHLYQIILNNVSLELLDMRNNQLQDAGFAHICDALQRHDNSQSKSKLNTLVLWNNKLTSQAMIHLIRVLLENKTLKTLNLGCNNICSEGMSIIKEALARNRTLLRLGLQSTKLNCQGAIAIAESIADNSSLIRVDLRANPDIKSAGLLALHVALRMNKTITSLNLDKSLANAVPPASKNKDHSNPAVEQLKSMFDEISAYCRRNYDSYVQKLMSSVKQKTHSTPPASNHDLSQTDYSMSQDILSSPRNAESTIDDESTKIRGAETNMSDNDNYLVVDVKIAGRLENSNSVEYTAEEDDDDEEKIVILEEMIDEETQTSFEKEPDKENDNQERDEQTENVSVPSIKQEPEYFYNYRNPSKKCVRKISLTCKELIDNLKERFETMPRFEDDDVQTKNNTLDENEETKETNLLKLPHLHSVEESENLQEGCDFSPPPRPQSTPPIPIPMKNDAKIGDDNRLFQKSISLSLPLIGQSSPIQSTLASSSKPIGAGGGRIRRFSVSKVDSTTATNLVTKKLETIISSAESAPCSPVAKISLEMPNIVTPGVMPRGLEIPEFSGVKMHPIEEMLDPKNDEISQSIDQLIKDLIRYVEYECGDRSSIISRSSSSSKIIEPTVDKIIQRADKIIQRVDKSEDDENISMAVQFITKSLIKKVCLKVDKKLDEQNLSEKVNFIKLAAARSSIMLKKKKNKAI</sequence>
<keyword evidence="1" id="KW-0433">Leucine-rich repeat</keyword>
<dbReference type="PANTHER" id="PTHR24112">
    <property type="entry name" value="LEUCINE-RICH REPEAT, ISOFORM F-RELATED"/>
    <property type="match status" value="1"/>
</dbReference>
<dbReference type="SMART" id="SM00368">
    <property type="entry name" value="LRR_RI"/>
    <property type="match status" value="7"/>
</dbReference>
<dbReference type="CDD" id="cd00116">
    <property type="entry name" value="LRR_RI"/>
    <property type="match status" value="1"/>
</dbReference>
<feature type="compositionally biased region" description="Polar residues" evidence="4">
    <location>
        <begin position="553"/>
        <end position="588"/>
    </location>
</feature>
<evidence type="ECO:0000256" key="4">
    <source>
        <dbReference type="SAM" id="MobiDB-lite"/>
    </source>
</evidence>
<evidence type="ECO:0000256" key="1">
    <source>
        <dbReference type="ARBA" id="ARBA00022614"/>
    </source>
</evidence>
<feature type="compositionally biased region" description="Basic and acidic residues" evidence="4">
    <location>
        <begin position="656"/>
        <end position="672"/>
    </location>
</feature>
<proteinExistence type="inferred from homology"/>
<dbReference type="Gene3D" id="3.80.10.10">
    <property type="entry name" value="Ribonuclease Inhibitor"/>
    <property type="match status" value="1"/>
</dbReference>
<accession>A0A915KYQ5</accession>
<dbReference type="Proteomes" id="UP000887565">
    <property type="component" value="Unplaced"/>
</dbReference>
<evidence type="ECO:0000313" key="6">
    <source>
        <dbReference type="WBParaSite" id="nRc.2.0.1.t44072-RA"/>
    </source>
</evidence>
<keyword evidence="2" id="KW-0677">Repeat</keyword>
<dbReference type="InterPro" id="IPR001611">
    <property type="entry name" value="Leu-rich_rpt"/>
</dbReference>
<keyword evidence="5" id="KW-1185">Reference proteome</keyword>
<name>A0A915KYQ5_ROMCU</name>
<organism evidence="5 6">
    <name type="scientific">Romanomermis culicivorax</name>
    <name type="common">Nematode worm</name>
    <dbReference type="NCBI Taxonomy" id="13658"/>
    <lineage>
        <taxon>Eukaryota</taxon>
        <taxon>Metazoa</taxon>
        <taxon>Ecdysozoa</taxon>
        <taxon>Nematoda</taxon>
        <taxon>Enoplea</taxon>
        <taxon>Dorylaimia</taxon>
        <taxon>Mermithida</taxon>
        <taxon>Mermithoidea</taxon>
        <taxon>Mermithidae</taxon>
        <taxon>Romanomermis</taxon>
    </lineage>
</organism>
<feature type="region of interest" description="Disordered" evidence="4">
    <location>
        <begin position="757"/>
        <end position="779"/>
    </location>
</feature>
<protein>
    <submittedName>
        <fullName evidence="6">Protein phosphatase 1 regulatory subunit 37</fullName>
    </submittedName>
</protein>
<dbReference type="SUPFAM" id="SSF52047">
    <property type="entry name" value="RNI-like"/>
    <property type="match status" value="1"/>
</dbReference>
<dbReference type="InterPro" id="IPR051279">
    <property type="entry name" value="PP1-Reg/Actin-Interact_Protein"/>
</dbReference>
<dbReference type="WBParaSite" id="nRc.2.0.1.t44072-RA">
    <property type="protein sequence ID" value="nRc.2.0.1.t44072-RA"/>
    <property type="gene ID" value="nRc.2.0.1.g44072"/>
</dbReference>
<feature type="compositionally biased region" description="Pro residues" evidence="4">
    <location>
        <begin position="768"/>
        <end position="779"/>
    </location>
</feature>
<feature type="region of interest" description="Disordered" evidence="4">
    <location>
        <begin position="553"/>
        <end position="602"/>
    </location>
</feature>